<name>A0A2N5MAE0_9BACI</name>
<proteinExistence type="predicted"/>
<feature type="domain" description="Peptidoglycan hydrolase PcsB coiled-coil" evidence="4">
    <location>
        <begin position="77"/>
        <end position="148"/>
    </location>
</feature>
<dbReference type="OrthoDB" id="9805070at2"/>
<feature type="coiled-coil region" evidence="2">
    <location>
        <begin position="136"/>
        <end position="180"/>
    </location>
</feature>
<dbReference type="CDD" id="cd12797">
    <property type="entry name" value="M23_peptidase"/>
    <property type="match status" value="1"/>
</dbReference>
<keyword evidence="2" id="KW-0175">Coiled coil</keyword>
<evidence type="ECO:0000313" key="6">
    <source>
        <dbReference type="Proteomes" id="UP000234748"/>
    </source>
</evidence>
<dbReference type="Pfam" id="PF24568">
    <property type="entry name" value="CC_PcsB"/>
    <property type="match status" value="1"/>
</dbReference>
<dbReference type="AlphaFoldDB" id="A0A2N5MAE0"/>
<keyword evidence="1" id="KW-0732">Signal</keyword>
<feature type="coiled-coil region" evidence="2">
    <location>
        <begin position="213"/>
        <end position="247"/>
    </location>
</feature>
<gene>
    <name evidence="5" type="ORF">CUU66_03620</name>
</gene>
<dbReference type="PANTHER" id="PTHR21666">
    <property type="entry name" value="PEPTIDASE-RELATED"/>
    <property type="match status" value="1"/>
</dbReference>
<dbReference type="GO" id="GO:0004222">
    <property type="term" value="F:metalloendopeptidase activity"/>
    <property type="evidence" value="ECO:0007669"/>
    <property type="project" value="TreeGrafter"/>
</dbReference>
<keyword evidence="6" id="KW-1185">Reference proteome</keyword>
<organism evidence="5 6">
    <name type="scientific">Peribacillus deserti</name>
    <dbReference type="NCBI Taxonomy" id="673318"/>
    <lineage>
        <taxon>Bacteria</taxon>
        <taxon>Bacillati</taxon>
        <taxon>Bacillota</taxon>
        <taxon>Bacilli</taxon>
        <taxon>Bacillales</taxon>
        <taxon>Bacillaceae</taxon>
        <taxon>Peribacillus</taxon>
    </lineage>
</organism>
<evidence type="ECO:0000256" key="2">
    <source>
        <dbReference type="SAM" id="Coils"/>
    </source>
</evidence>
<evidence type="ECO:0000259" key="4">
    <source>
        <dbReference type="Pfam" id="PF24568"/>
    </source>
</evidence>
<accession>A0A2N5MAE0</accession>
<dbReference type="InterPro" id="IPR050570">
    <property type="entry name" value="Cell_wall_metabolism_enzyme"/>
</dbReference>
<dbReference type="InterPro" id="IPR011055">
    <property type="entry name" value="Dup_hybrid_motif"/>
</dbReference>
<evidence type="ECO:0000313" key="5">
    <source>
        <dbReference type="EMBL" id="PLT31293.1"/>
    </source>
</evidence>
<dbReference type="Gene3D" id="2.70.70.10">
    <property type="entry name" value="Glucose Permease (Domain IIA)"/>
    <property type="match status" value="1"/>
</dbReference>
<evidence type="ECO:0000256" key="1">
    <source>
        <dbReference type="ARBA" id="ARBA00022729"/>
    </source>
</evidence>
<dbReference type="InterPro" id="IPR016047">
    <property type="entry name" value="M23ase_b-sheet_dom"/>
</dbReference>
<evidence type="ECO:0000259" key="3">
    <source>
        <dbReference type="Pfam" id="PF01551"/>
    </source>
</evidence>
<dbReference type="Proteomes" id="UP000234748">
    <property type="component" value="Unassembled WGS sequence"/>
</dbReference>
<dbReference type="Pfam" id="PF01551">
    <property type="entry name" value="Peptidase_M23"/>
    <property type="match status" value="1"/>
</dbReference>
<sequence length="389" mass="42893">MQSKKLKINQQRSHVQTGIHAADHKIKKLQTEQRNLIKEIEALNSKIDETVKKIVEKTTAINTTKAEVNKLNDEILVIKERIEIREELLKERARAMQQNGGNADYLEVLMGAQSFGNFIERLSAVSTIMQADRDVIRQQEEDKAILEESEAKIKKELSRLQTMLNDLKELQAEQTRQKASKKVLISKLKKQEQETHSHKMDLKEEQGLLAAQAAVIQQAINLEKKRLADLEAARMRAAQEANSTSETGFASRPVISSGTFTSPANGIVSSNFGARGGEQHMGVDIANSGSNVAIVAAADGVVSKSYLSSSYGNVVFITHSIGGKIYTTVYAHMKVRYAQSGQVVAKGQQIGVMGNTGQSHGQHLHFELHNGPWNQNKTNAVNPLGIVPL</sequence>
<dbReference type="EMBL" id="PGUY01000010">
    <property type="protein sequence ID" value="PLT31293.1"/>
    <property type="molecule type" value="Genomic_DNA"/>
</dbReference>
<feature type="coiled-coil region" evidence="2">
    <location>
        <begin position="19"/>
        <end position="99"/>
    </location>
</feature>
<dbReference type="SUPFAM" id="SSF51261">
    <property type="entry name" value="Duplicated hybrid motif"/>
    <property type="match status" value="1"/>
</dbReference>
<dbReference type="InterPro" id="IPR057309">
    <property type="entry name" value="PcsB_CC"/>
</dbReference>
<protein>
    <submittedName>
        <fullName evidence="5">Peptidase M23</fullName>
    </submittedName>
</protein>
<dbReference type="PANTHER" id="PTHR21666:SF270">
    <property type="entry name" value="MUREIN HYDROLASE ACTIVATOR ENVC"/>
    <property type="match status" value="1"/>
</dbReference>
<feature type="domain" description="M23ase beta-sheet core" evidence="3">
    <location>
        <begin position="279"/>
        <end position="377"/>
    </location>
</feature>
<comment type="caution">
    <text evidence="5">The sequence shown here is derived from an EMBL/GenBank/DDBJ whole genome shotgun (WGS) entry which is preliminary data.</text>
</comment>
<reference evidence="5 6" key="1">
    <citation type="submission" date="2017-11" db="EMBL/GenBank/DDBJ databases">
        <title>Comparitive Functional Genomics of Dry Heat Resistant strains isolated from the Viking Spacecraft.</title>
        <authorList>
            <person name="Seuylemezian A."/>
            <person name="Cooper K."/>
            <person name="Vaishampayan P."/>
        </authorList>
    </citation>
    <scope>NUCLEOTIDE SEQUENCE [LARGE SCALE GENOMIC DNA]</scope>
    <source>
        <strain evidence="5 6">V1-29</strain>
    </source>
</reference>
<dbReference type="Gene3D" id="6.10.250.3150">
    <property type="match status" value="1"/>
</dbReference>